<dbReference type="InterPro" id="IPR036179">
    <property type="entry name" value="Ig-like_dom_sf"/>
</dbReference>
<dbReference type="GeneTree" id="ENSGT01060000250127"/>
<reference evidence="2" key="4">
    <citation type="submission" date="2025-09" db="UniProtKB">
        <authorList>
            <consortium name="Ensembl"/>
        </authorList>
    </citation>
    <scope>IDENTIFICATION</scope>
</reference>
<reference evidence="2" key="3">
    <citation type="submission" date="2025-08" db="UniProtKB">
        <authorList>
            <consortium name="Ensembl"/>
        </authorList>
    </citation>
    <scope>IDENTIFICATION</scope>
</reference>
<dbReference type="Ensembl" id="ENSACLT00000095349.1">
    <property type="protein sequence ID" value="ENSACLP00000057760.1"/>
    <property type="gene ID" value="ENSACLG00000035505.1"/>
</dbReference>
<keyword evidence="3" id="KW-1185">Reference proteome</keyword>
<evidence type="ECO:0000259" key="1">
    <source>
        <dbReference type="PROSITE" id="PS50835"/>
    </source>
</evidence>
<dbReference type="InterPro" id="IPR003599">
    <property type="entry name" value="Ig_sub"/>
</dbReference>
<evidence type="ECO:0000313" key="3">
    <source>
        <dbReference type="Proteomes" id="UP000265100"/>
    </source>
</evidence>
<reference evidence="2 3" key="1">
    <citation type="submission" date="2018-05" db="EMBL/GenBank/DDBJ databases">
        <authorList>
            <person name="Datahose"/>
        </authorList>
    </citation>
    <scope>NUCLEOTIDE SEQUENCE</scope>
</reference>
<protein>
    <recommendedName>
        <fullName evidence="1">Ig-like domain-containing protein</fullName>
    </recommendedName>
</protein>
<sequence>SFTALCVTAVKSGCFINVECKTENVGFHGQQSLLECIIRTTKDVHDPIIRVVSWKKLASPKDEDGLPLVAFVKGKLEKKPGYRFADPSWDEKNMNVSLLIAKTSVADEGLYNCMVITDSGDDKAVTTLKVQDGLQDLAQEVEIQPETSPAPLPTFTPTWGGS</sequence>
<organism evidence="2 3">
    <name type="scientific">Astatotilapia calliptera</name>
    <name type="common">Eastern happy</name>
    <name type="synonym">Chromis callipterus</name>
    <dbReference type="NCBI Taxonomy" id="8154"/>
    <lineage>
        <taxon>Eukaryota</taxon>
        <taxon>Metazoa</taxon>
        <taxon>Chordata</taxon>
        <taxon>Craniata</taxon>
        <taxon>Vertebrata</taxon>
        <taxon>Euteleostomi</taxon>
        <taxon>Actinopterygii</taxon>
        <taxon>Neopterygii</taxon>
        <taxon>Teleostei</taxon>
        <taxon>Neoteleostei</taxon>
        <taxon>Acanthomorphata</taxon>
        <taxon>Ovalentaria</taxon>
        <taxon>Cichlomorphae</taxon>
        <taxon>Cichliformes</taxon>
        <taxon>Cichlidae</taxon>
        <taxon>African cichlids</taxon>
        <taxon>Pseudocrenilabrinae</taxon>
        <taxon>Haplochromini</taxon>
        <taxon>Astatotilapia</taxon>
    </lineage>
</organism>
<dbReference type="SUPFAM" id="SSF48726">
    <property type="entry name" value="Immunoglobulin"/>
    <property type="match status" value="1"/>
</dbReference>
<feature type="domain" description="Ig-like" evidence="1">
    <location>
        <begin position="29"/>
        <end position="126"/>
    </location>
</feature>
<dbReference type="AlphaFoldDB" id="A0AAX7TMW9"/>
<evidence type="ECO:0000313" key="2">
    <source>
        <dbReference type="Ensembl" id="ENSACLP00000057760.1"/>
    </source>
</evidence>
<proteinExistence type="predicted"/>
<dbReference type="InterPro" id="IPR013783">
    <property type="entry name" value="Ig-like_fold"/>
</dbReference>
<dbReference type="Pfam" id="PF07686">
    <property type="entry name" value="V-set"/>
    <property type="match status" value="1"/>
</dbReference>
<accession>A0AAX7TMW9</accession>
<dbReference type="PROSITE" id="PS50835">
    <property type="entry name" value="IG_LIKE"/>
    <property type="match status" value="1"/>
</dbReference>
<dbReference type="InterPro" id="IPR007110">
    <property type="entry name" value="Ig-like_dom"/>
</dbReference>
<dbReference type="Proteomes" id="UP000265100">
    <property type="component" value="Chromosome 6"/>
</dbReference>
<dbReference type="SMART" id="SM00409">
    <property type="entry name" value="IG"/>
    <property type="match status" value="1"/>
</dbReference>
<reference evidence="3" key="2">
    <citation type="submission" date="2023-03" db="EMBL/GenBank/DDBJ databases">
        <authorList>
            <consortium name="Wellcome Sanger Institute Data Sharing"/>
        </authorList>
    </citation>
    <scope>NUCLEOTIDE SEQUENCE [LARGE SCALE GENOMIC DNA]</scope>
</reference>
<dbReference type="Gene3D" id="2.60.40.10">
    <property type="entry name" value="Immunoglobulins"/>
    <property type="match status" value="1"/>
</dbReference>
<dbReference type="InterPro" id="IPR013106">
    <property type="entry name" value="Ig_V-set"/>
</dbReference>
<name>A0AAX7TMW9_ASTCA</name>